<reference evidence="2" key="1">
    <citation type="journal article" date="2019" name="Gigascience">
        <title>De novo genome assembly of the endangered Acer yangbiense, a plant species with extremely small populations endemic to Yunnan Province, China.</title>
        <authorList>
            <person name="Yang J."/>
            <person name="Wariss H.M."/>
            <person name="Tao L."/>
            <person name="Zhang R."/>
            <person name="Yun Q."/>
            <person name="Hollingsworth P."/>
            <person name="Dao Z."/>
            <person name="Luo G."/>
            <person name="Guo H."/>
            <person name="Ma Y."/>
            <person name="Sun W."/>
        </authorList>
    </citation>
    <scope>NUCLEOTIDE SEQUENCE [LARGE SCALE GENOMIC DNA]</scope>
    <source>
        <strain evidence="2">cv. br00</strain>
    </source>
</reference>
<comment type="caution">
    <text evidence="1">The sequence shown here is derived from an EMBL/GenBank/DDBJ whole genome shotgun (WGS) entry which is preliminary data.</text>
</comment>
<protein>
    <submittedName>
        <fullName evidence="1">Uncharacterized protein</fullName>
    </submittedName>
</protein>
<keyword evidence="2" id="KW-1185">Reference proteome</keyword>
<gene>
    <name evidence="1" type="ORF">DKX38_018758</name>
</gene>
<dbReference type="EMBL" id="VDCV01000012">
    <property type="protein sequence ID" value="KAB5532088.1"/>
    <property type="molecule type" value="Genomic_DNA"/>
</dbReference>
<sequence length="141" mass="15843">MILYQHLLQNMLTARYHSSALHNDMKFGIKMNRLKVHIHHHIYIIPISSMVPDDANKPAVSIDSQENASHNNEDTFLKAVAHQPVSIAIDAEGCITGEYGNELGHGIQFLTSLTKRDYVFSQWRLLNPIKNSSINPKGPTA</sequence>
<proteinExistence type="predicted"/>
<dbReference type="AlphaFoldDB" id="A0A5N5KPP2"/>
<evidence type="ECO:0000313" key="1">
    <source>
        <dbReference type="EMBL" id="KAB5532088.1"/>
    </source>
</evidence>
<accession>A0A5N5KPP2</accession>
<name>A0A5N5KPP2_9ROSI</name>
<dbReference type="Proteomes" id="UP000326939">
    <property type="component" value="Chromosome 12"/>
</dbReference>
<evidence type="ECO:0000313" key="2">
    <source>
        <dbReference type="Proteomes" id="UP000326939"/>
    </source>
</evidence>
<organism evidence="1 2">
    <name type="scientific">Salix brachista</name>
    <dbReference type="NCBI Taxonomy" id="2182728"/>
    <lineage>
        <taxon>Eukaryota</taxon>
        <taxon>Viridiplantae</taxon>
        <taxon>Streptophyta</taxon>
        <taxon>Embryophyta</taxon>
        <taxon>Tracheophyta</taxon>
        <taxon>Spermatophyta</taxon>
        <taxon>Magnoliopsida</taxon>
        <taxon>eudicotyledons</taxon>
        <taxon>Gunneridae</taxon>
        <taxon>Pentapetalae</taxon>
        <taxon>rosids</taxon>
        <taxon>fabids</taxon>
        <taxon>Malpighiales</taxon>
        <taxon>Salicaceae</taxon>
        <taxon>Saliceae</taxon>
        <taxon>Salix</taxon>
    </lineage>
</organism>